<proteinExistence type="predicted"/>
<dbReference type="InterPro" id="IPR015854">
    <property type="entry name" value="ABC_transpr_LolD-like"/>
</dbReference>
<dbReference type="GO" id="GO:0022857">
    <property type="term" value="F:transmembrane transporter activity"/>
    <property type="evidence" value="ECO:0007669"/>
    <property type="project" value="TreeGrafter"/>
</dbReference>
<dbReference type="Pfam" id="PF00005">
    <property type="entry name" value="ABC_tran"/>
    <property type="match status" value="1"/>
</dbReference>
<dbReference type="PROSITE" id="PS50893">
    <property type="entry name" value="ABC_TRANSPORTER_2"/>
    <property type="match status" value="1"/>
</dbReference>
<keyword evidence="1" id="KW-0547">Nucleotide-binding</keyword>
<evidence type="ECO:0000256" key="1">
    <source>
        <dbReference type="ARBA" id="ARBA00022741"/>
    </source>
</evidence>
<accession>A0A1H5TS65</accession>
<gene>
    <name evidence="4" type="ORF">SAMN05216537_10597</name>
</gene>
<dbReference type="AlphaFoldDB" id="A0A1H5TS65"/>
<keyword evidence="5" id="KW-1185">Reference proteome</keyword>
<dbReference type="InterPro" id="IPR027417">
    <property type="entry name" value="P-loop_NTPase"/>
</dbReference>
<organism evidence="4 5">
    <name type="scientific">Lachnospira multipara</name>
    <dbReference type="NCBI Taxonomy" id="28051"/>
    <lineage>
        <taxon>Bacteria</taxon>
        <taxon>Bacillati</taxon>
        <taxon>Bacillota</taxon>
        <taxon>Clostridia</taxon>
        <taxon>Lachnospirales</taxon>
        <taxon>Lachnospiraceae</taxon>
        <taxon>Lachnospira</taxon>
    </lineage>
</organism>
<reference evidence="4 5" key="1">
    <citation type="submission" date="2016-10" db="EMBL/GenBank/DDBJ databases">
        <authorList>
            <person name="de Groot N.N."/>
        </authorList>
    </citation>
    <scope>NUCLEOTIDE SEQUENCE [LARGE SCALE GENOMIC DNA]</scope>
    <source>
        <strain evidence="4 5">D15d</strain>
    </source>
</reference>
<dbReference type="GO" id="GO:0005886">
    <property type="term" value="C:plasma membrane"/>
    <property type="evidence" value="ECO:0007669"/>
    <property type="project" value="TreeGrafter"/>
</dbReference>
<dbReference type="InterPro" id="IPR003593">
    <property type="entry name" value="AAA+_ATPase"/>
</dbReference>
<feature type="domain" description="ABC transporter" evidence="3">
    <location>
        <begin position="2"/>
        <end position="216"/>
    </location>
</feature>
<evidence type="ECO:0000313" key="4">
    <source>
        <dbReference type="EMBL" id="SEF65722.1"/>
    </source>
</evidence>
<evidence type="ECO:0000256" key="2">
    <source>
        <dbReference type="ARBA" id="ARBA00022840"/>
    </source>
</evidence>
<dbReference type="InterPro" id="IPR003439">
    <property type="entry name" value="ABC_transporter-like_ATP-bd"/>
</dbReference>
<dbReference type="RefSeq" id="WP_103952546.1">
    <property type="nucleotide sequence ID" value="NZ_FNUL01000005.1"/>
</dbReference>
<evidence type="ECO:0000259" key="3">
    <source>
        <dbReference type="PROSITE" id="PS50893"/>
    </source>
</evidence>
<protein>
    <submittedName>
        <fullName evidence="4">Putative ABC transport system ATP-binding protein/macrolide transport system ATP-binding/permease protein</fullName>
    </submittedName>
</protein>
<dbReference type="PANTHER" id="PTHR24220">
    <property type="entry name" value="IMPORT ATP-BINDING PROTEIN"/>
    <property type="match status" value="1"/>
</dbReference>
<dbReference type="SUPFAM" id="SSF52540">
    <property type="entry name" value="P-loop containing nucleoside triphosphate hydrolases"/>
    <property type="match status" value="1"/>
</dbReference>
<dbReference type="GO" id="GO:0005524">
    <property type="term" value="F:ATP binding"/>
    <property type="evidence" value="ECO:0007669"/>
    <property type="project" value="UniProtKB-KW"/>
</dbReference>
<dbReference type="Gene3D" id="3.40.50.300">
    <property type="entry name" value="P-loop containing nucleotide triphosphate hydrolases"/>
    <property type="match status" value="1"/>
</dbReference>
<evidence type="ECO:0000313" key="5">
    <source>
        <dbReference type="Proteomes" id="UP000236726"/>
    </source>
</evidence>
<dbReference type="GO" id="GO:0016887">
    <property type="term" value="F:ATP hydrolysis activity"/>
    <property type="evidence" value="ECO:0007669"/>
    <property type="project" value="InterPro"/>
</dbReference>
<name>A0A1H5TS65_9FIRM</name>
<dbReference type="InterPro" id="IPR017871">
    <property type="entry name" value="ABC_transporter-like_CS"/>
</dbReference>
<keyword evidence="2 4" id="KW-0067">ATP-binding</keyword>
<dbReference type="Proteomes" id="UP000236726">
    <property type="component" value="Unassembled WGS sequence"/>
</dbReference>
<dbReference type="EMBL" id="FNUL01000005">
    <property type="protein sequence ID" value="SEF65722.1"/>
    <property type="molecule type" value="Genomic_DNA"/>
</dbReference>
<dbReference type="SMART" id="SM00382">
    <property type="entry name" value="AAA"/>
    <property type="match status" value="1"/>
</dbReference>
<sequence length="216" mass="24040">MIELKNIAVSYNKSAGNVFENVNKTFDNNEFVIIKGPSGAGKSTLLAVIGAYLNPAFGNVLYNSKDINKLSKKEIDSIHREKFGYVPQSNVMLKSYSILENVTSPYLYGNKNLEKIKLEERAGQILSDLGLSNKLSNKPNELSGGELKRVAIARALLMEPEIVLADEPTTGLDSQTGKIILDYLYDYSRKNKLVIVSTHDEKAFKYEARIEDITSL</sequence>
<dbReference type="PROSITE" id="PS00211">
    <property type="entry name" value="ABC_TRANSPORTER_1"/>
    <property type="match status" value="1"/>
</dbReference>